<organism evidence="4 5">
    <name type="scientific">Paramecium primaurelia</name>
    <dbReference type="NCBI Taxonomy" id="5886"/>
    <lineage>
        <taxon>Eukaryota</taxon>
        <taxon>Sar</taxon>
        <taxon>Alveolata</taxon>
        <taxon>Ciliophora</taxon>
        <taxon>Intramacronucleata</taxon>
        <taxon>Oligohymenophorea</taxon>
        <taxon>Peniculida</taxon>
        <taxon>Parameciidae</taxon>
        <taxon>Paramecium</taxon>
    </lineage>
</organism>
<dbReference type="Pfam" id="PF13868">
    <property type="entry name" value="TPH"/>
    <property type="match status" value="1"/>
</dbReference>
<feature type="coiled-coil region" evidence="2">
    <location>
        <begin position="60"/>
        <end position="90"/>
    </location>
</feature>
<sequence>MQQQRIKKQMIMLHKQHEEMKEKYLTKWKEERIEGELIKQKVKDSLEEEQKIQRLKQGKLLENQRLVQQANDQLKEFKIQQRNKEKEEEEQIRLHAEKKQRIVEMRKVREDLKFHEKQQQRQKMIDRQIQQLKRHRKNIQINKLFKYKLKLKKWKKKKQKREQMFKAIDYSRMIKDEVKEQESKSVDYHKKKEFQIYWEKRGKELEEIENAENTAQGDRRIQNAKFQQDQINEKIVLREKEYLKQLDQQKEKQRKLEKEDEIFMMWASQKIQEQSKEGKNILPLIKELKNLSKVQ</sequence>
<keyword evidence="1 2" id="KW-0175">Coiled coil</keyword>
<keyword evidence="5" id="KW-1185">Reference proteome</keyword>
<dbReference type="EMBL" id="CAJJDM010000075">
    <property type="protein sequence ID" value="CAD8084736.1"/>
    <property type="molecule type" value="Genomic_DNA"/>
</dbReference>
<dbReference type="PANTHER" id="PTHR28663:SF1">
    <property type="entry name" value="CILIA- AND FLAGELLA- ASSOCIATED PROTEIN 210"/>
    <property type="match status" value="1"/>
</dbReference>
<dbReference type="InterPro" id="IPR043597">
    <property type="entry name" value="TPH_dom"/>
</dbReference>
<gene>
    <name evidence="4" type="ORF">PPRIM_AZ9-3.1.T0720234</name>
</gene>
<evidence type="ECO:0000313" key="5">
    <source>
        <dbReference type="Proteomes" id="UP000688137"/>
    </source>
</evidence>
<evidence type="ECO:0000256" key="2">
    <source>
        <dbReference type="SAM" id="Coils"/>
    </source>
</evidence>
<proteinExistence type="predicted"/>
<evidence type="ECO:0000256" key="1">
    <source>
        <dbReference type="ARBA" id="ARBA00023054"/>
    </source>
</evidence>
<accession>A0A8S1N4S4</accession>
<feature type="domain" description="Trichohyalin-plectin-homology" evidence="3">
    <location>
        <begin position="2"/>
        <end position="283"/>
    </location>
</feature>
<comment type="caution">
    <text evidence="4">The sequence shown here is derived from an EMBL/GenBank/DDBJ whole genome shotgun (WGS) entry which is preliminary data.</text>
</comment>
<dbReference type="PANTHER" id="PTHR28663">
    <property type="entry name" value="COILED-COIL DOMAIN-CONTAINING PROTEIN 173"/>
    <property type="match status" value="1"/>
</dbReference>
<reference evidence="4" key="1">
    <citation type="submission" date="2021-01" db="EMBL/GenBank/DDBJ databases">
        <authorList>
            <consortium name="Genoscope - CEA"/>
            <person name="William W."/>
        </authorList>
    </citation>
    <scope>NUCLEOTIDE SEQUENCE</scope>
</reference>
<dbReference type="Proteomes" id="UP000688137">
    <property type="component" value="Unassembled WGS sequence"/>
</dbReference>
<name>A0A8S1N4S4_PARPR</name>
<evidence type="ECO:0000259" key="3">
    <source>
        <dbReference type="Pfam" id="PF13868"/>
    </source>
</evidence>
<dbReference type="AlphaFoldDB" id="A0A8S1N4S4"/>
<protein>
    <recommendedName>
        <fullName evidence="3">Trichohyalin-plectin-homology domain-containing protein</fullName>
    </recommendedName>
</protein>
<dbReference type="InterPro" id="IPR039986">
    <property type="entry name" value="CFAP210"/>
</dbReference>
<evidence type="ECO:0000313" key="4">
    <source>
        <dbReference type="EMBL" id="CAD8084736.1"/>
    </source>
</evidence>